<dbReference type="Pfam" id="PF00296">
    <property type="entry name" value="Bac_luciferase"/>
    <property type="match status" value="1"/>
</dbReference>
<keyword evidence="7" id="KW-1185">Reference proteome</keyword>
<evidence type="ECO:0000256" key="1">
    <source>
        <dbReference type="ARBA" id="ARBA00022630"/>
    </source>
</evidence>
<dbReference type="AlphaFoldDB" id="A0A848DHU1"/>
<dbReference type="PANTHER" id="PTHR42847:SF4">
    <property type="entry name" value="ALKANESULFONATE MONOOXYGENASE-RELATED"/>
    <property type="match status" value="1"/>
</dbReference>
<dbReference type="GO" id="GO:0004497">
    <property type="term" value="F:monooxygenase activity"/>
    <property type="evidence" value="ECO:0007669"/>
    <property type="project" value="UniProtKB-KW"/>
</dbReference>
<dbReference type="Gene3D" id="3.20.20.30">
    <property type="entry name" value="Luciferase-like domain"/>
    <property type="match status" value="1"/>
</dbReference>
<organism evidence="6 7">
    <name type="scientific">Pseudonocardia bannensis</name>
    <dbReference type="NCBI Taxonomy" id="630973"/>
    <lineage>
        <taxon>Bacteria</taxon>
        <taxon>Bacillati</taxon>
        <taxon>Actinomycetota</taxon>
        <taxon>Actinomycetes</taxon>
        <taxon>Pseudonocardiales</taxon>
        <taxon>Pseudonocardiaceae</taxon>
        <taxon>Pseudonocardia</taxon>
    </lineage>
</organism>
<evidence type="ECO:0000313" key="7">
    <source>
        <dbReference type="Proteomes" id="UP000586918"/>
    </source>
</evidence>
<dbReference type="InterPro" id="IPR011251">
    <property type="entry name" value="Luciferase-like_dom"/>
</dbReference>
<dbReference type="RefSeq" id="WP_169412831.1">
    <property type="nucleotide sequence ID" value="NZ_JAAXKZ010000031.1"/>
</dbReference>
<dbReference type="InterPro" id="IPR036661">
    <property type="entry name" value="Luciferase-like_sf"/>
</dbReference>
<evidence type="ECO:0000259" key="5">
    <source>
        <dbReference type="Pfam" id="PF00296"/>
    </source>
</evidence>
<dbReference type="PANTHER" id="PTHR42847">
    <property type="entry name" value="ALKANESULFONATE MONOOXYGENASE"/>
    <property type="match status" value="1"/>
</dbReference>
<keyword evidence="2" id="KW-0288">FMN</keyword>
<feature type="domain" description="Luciferase-like" evidence="5">
    <location>
        <begin position="35"/>
        <end position="337"/>
    </location>
</feature>
<sequence length="374" mass="41630">MNGHPVTSRTLGQRNKFKLGLFSYNTYGGLTNTLAPERWDASWDNTVALTKAAEDAGLEFVLPLAGWLGHEGAAPTDGHFHETMAWAAGLLQATSRINVFATIHVPFLNPVFAAKQAATCDHIGNGRFGLNVVAGYNRDEFNMLGVDYLGHEERYAYLEEWLTLVKRMWTEEAPFDFAGEHFNLKGVWSKPRPVGPDRPIVVSAGSSPAGRSFALRQADALFMIITNLDLLADDLTQVRASMADRPIEVYASGHVICRKTKKETEEYLHYLVHEQGDWAAGEYMRKSYEEIKSIPDAVLQSPEFLERLMSGHGTFRVMGDPDEVVATFQRISDAGVNGMAVALPSYLADFEIFRDEVLPRMEAAGLREKFVLPE</sequence>
<dbReference type="InterPro" id="IPR050172">
    <property type="entry name" value="SsuD_RutA_monooxygenase"/>
</dbReference>
<protein>
    <submittedName>
        <fullName evidence="6">LLM class flavin-dependent oxidoreductase</fullName>
    </submittedName>
</protein>
<dbReference type="CDD" id="cd01094">
    <property type="entry name" value="Alkanesulfonate_monoxygenase"/>
    <property type="match status" value="1"/>
</dbReference>
<evidence type="ECO:0000256" key="3">
    <source>
        <dbReference type="ARBA" id="ARBA00023002"/>
    </source>
</evidence>
<keyword evidence="1" id="KW-0285">Flavoprotein</keyword>
<name>A0A848DHU1_9PSEU</name>
<proteinExistence type="predicted"/>
<keyword evidence="4" id="KW-0503">Monooxygenase</keyword>
<dbReference type="SUPFAM" id="SSF51679">
    <property type="entry name" value="Bacterial luciferase-like"/>
    <property type="match status" value="1"/>
</dbReference>
<keyword evidence="3" id="KW-0560">Oxidoreductase</keyword>
<dbReference type="GO" id="GO:0016705">
    <property type="term" value="F:oxidoreductase activity, acting on paired donors, with incorporation or reduction of molecular oxygen"/>
    <property type="evidence" value="ECO:0007669"/>
    <property type="project" value="InterPro"/>
</dbReference>
<gene>
    <name evidence="6" type="ORF">HF519_11155</name>
</gene>
<dbReference type="Proteomes" id="UP000586918">
    <property type="component" value="Unassembled WGS sequence"/>
</dbReference>
<evidence type="ECO:0000256" key="2">
    <source>
        <dbReference type="ARBA" id="ARBA00022643"/>
    </source>
</evidence>
<reference evidence="6 7" key="1">
    <citation type="submission" date="2020-04" db="EMBL/GenBank/DDBJ databases">
        <authorList>
            <person name="Klaysubun C."/>
            <person name="Duangmal K."/>
            <person name="Lipun K."/>
        </authorList>
    </citation>
    <scope>NUCLEOTIDE SEQUENCE [LARGE SCALE GENOMIC DNA]</scope>
    <source>
        <strain evidence="6 7">DSM 45300</strain>
    </source>
</reference>
<evidence type="ECO:0000256" key="4">
    <source>
        <dbReference type="ARBA" id="ARBA00023033"/>
    </source>
</evidence>
<comment type="caution">
    <text evidence="6">The sequence shown here is derived from an EMBL/GenBank/DDBJ whole genome shotgun (WGS) entry which is preliminary data.</text>
</comment>
<evidence type="ECO:0000313" key="6">
    <source>
        <dbReference type="EMBL" id="NMH92115.1"/>
    </source>
</evidence>
<dbReference type="EMBL" id="JAAXKZ010000031">
    <property type="protein sequence ID" value="NMH92115.1"/>
    <property type="molecule type" value="Genomic_DNA"/>
</dbReference>
<accession>A0A848DHU1</accession>